<dbReference type="SUPFAM" id="SSF75005">
    <property type="entry name" value="Arabinanase/levansucrase/invertase"/>
    <property type="match status" value="1"/>
</dbReference>
<evidence type="ECO:0000256" key="1">
    <source>
        <dbReference type="ARBA" id="ARBA00009865"/>
    </source>
</evidence>
<keyword evidence="3 8" id="KW-0378">Hydrolase</keyword>
<dbReference type="RefSeq" id="WP_057933165.1">
    <property type="nucleotide sequence ID" value="NZ_LMZQ01000011.1"/>
</dbReference>
<accession>A0A0T5VNI4</accession>
<dbReference type="EMBL" id="LMZQ01000011">
    <property type="protein sequence ID" value="KRT15225.1"/>
    <property type="molecule type" value="Genomic_DNA"/>
</dbReference>
<evidence type="ECO:0000256" key="4">
    <source>
        <dbReference type="ARBA" id="ARBA00023277"/>
    </source>
</evidence>
<gene>
    <name evidence="9" type="ORF">ASU31_15355</name>
</gene>
<evidence type="ECO:0000256" key="3">
    <source>
        <dbReference type="ARBA" id="ARBA00022801"/>
    </source>
</evidence>
<sequence length="293" mass="33020">MINTGNPIFSHKFTSDPTVLVYDQKVYLYTGHDEAPAESQNYIMRNWLCFSSADLIHWEEHPIPLQAKDFSWASGDAFASCVIFNKQHFYWFAAVSHSDIPGKAIALGISETPTGPFRDAIGSALITGNDIPFDKNPMANLDPSVIIDTDGQAYIFWGNQQCYFAQLSNDMFSLQGKINTIELPDFSEGAHVFKHNNWYYLTYGYGNPEKVAYAMSRSIHGPWIFKGILNELAGNCETNRPAIVEFKGKNYFFYHNGALNGGGSHRRSVCVDYLYYNPDGTIKRVLMTSEGLR</sequence>
<evidence type="ECO:0000256" key="6">
    <source>
        <dbReference type="PIRSR" id="PIRSR606710-1"/>
    </source>
</evidence>
<feature type="site" description="Important for catalytic activity, responsible for pKa modulation of the active site Glu and correct orientation of both the proton donor and substrate" evidence="7">
    <location>
        <position position="142"/>
    </location>
</feature>
<comment type="caution">
    <text evidence="9">The sequence shown here is derived from an EMBL/GenBank/DDBJ whole genome shotgun (WGS) entry which is preliminary data.</text>
</comment>
<keyword evidence="10" id="KW-1185">Reference proteome</keyword>
<keyword evidence="4" id="KW-0119">Carbohydrate metabolism</keyword>
<reference evidence="9 10" key="1">
    <citation type="submission" date="2015-11" db="EMBL/GenBank/DDBJ databases">
        <title>Sequence of Pedobacter ginsenosidimutans.</title>
        <authorList>
            <person name="Carson E."/>
            <person name="Keyser V."/>
            <person name="Newman J."/>
            <person name="Miller J."/>
        </authorList>
    </citation>
    <scope>NUCLEOTIDE SEQUENCE [LARGE SCALE GENOMIC DNA]</scope>
    <source>
        <strain evidence="9 10">KACC 14530</strain>
    </source>
</reference>
<keyword evidence="2" id="KW-0858">Xylan degradation</keyword>
<protein>
    <submittedName>
        <fullName evidence="9">Glycoside hydrolase</fullName>
    </submittedName>
</protein>
<dbReference type="InterPro" id="IPR006710">
    <property type="entry name" value="Glyco_hydro_43"/>
</dbReference>
<dbReference type="InterPro" id="IPR023296">
    <property type="entry name" value="Glyco_hydro_beta-prop_sf"/>
</dbReference>
<evidence type="ECO:0000313" key="9">
    <source>
        <dbReference type="EMBL" id="KRT15225.1"/>
    </source>
</evidence>
<dbReference type="Pfam" id="PF04616">
    <property type="entry name" value="Glyco_hydro_43"/>
    <property type="match status" value="1"/>
</dbReference>
<keyword evidence="2" id="KW-0624">Polysaccharide degradation</keyword>
<dbReference type="PANTHER" id="PTHR43772">
    <property type="entry name" value="ENDO-1,4-BETA-XYLANASE"/>
    <property type="match status" value="1"/>
</dbReference>
<dbReference type="AlphaFoldDB" id="A0A0T5VNI4"/>
<dbReference type="STRING" id="687842.ASU31_15355"/>
<keyword evidence="5 8" id="KW-0326">Glycosidase</keyword>
<dbReference type="InterPro" id="IPR052176">
    <property type="entry name" value="Glycosyl_Hydrlase_43_Enz"/>
</dbReference>
<dbReference type="OrthoDB" id="9803461at2"/>
<dbReference type="PANTHER" id="PTHR43772:SF2">
    <property type="entry name" value="PUTATIVE (AFU_ORTHOLOGUE AFUA_2G04480)-RELATED"/>
    <property type="match status" value="1"/>
</dbReference>
<evidence type="ECO:0000256" key="8">
    <source>
        <dbReference type="RuleBase" id="RU361187"/>
    </source>
</evidence>
<feature type="active site" description="Proton acceptor" evidence="6">
    <location>
        <position position="16"/>
    </location>
</feature>
<proteinExistence type="inferred from homology"/>
<feature type="active site" description="Proton donor" evidence="6">
    <location>
        <position position="188"/>
    </location>
</feature>
<dbReference type="GO" id="GO:0045493">
    <property type="term" value="P:xylan catabolic process"/>
    <property type="evidence" value="ECO:0007669"/>
    <property type="project" value="UniProtKB-KW"/>
</dbReference>
<dbReference type="Gene3D" id="2.115.10.20">
    <property type="entry name" value="Glycosyl hydrolase domain, family 43"/>
    <property type="match status" value="1"/>
</dbReference>
<evidence type="ECO:0000256" key="7">
    <source>
        <dbReference type="PIRSR" id="PIRSR606710-2"/>
    </source>
</evidence>
<evidence type="ECO:0000256" key="2">
    <source>
        <dbReference type="ARBA" id="ARBA00022651"/>
    </source>
</evidence>
<dbReference type="CDD" id="cd18618">
    <property type="entry name" value="GH43_Xsa43E-like"/>
    <property type="match status" value="1"/>
</dbReference>
<evidence type="ECO:0000256" key="5">
    <source>
        <dbReference type="ARBA" id="ARBA00023295"/>
    </source>
</evidence>
<dbReference type="Proteomes" id="UP000051950">
    <property type="component" value="Unassembled WGS sequence"/>
</dbReference>
<evidence type="ECO:0000313" key="10">
    <source>
        <dbReference type="Proteomes" id="UP000051950"/>
    </source>
</evidence>
<comment type="similarity">
    <text evidence="1 8">Belongs to the glycosyl hydrolase 43 family.</text>
</comment>
<dbReference type="GO" id="GO:0004553">
    <property type="term" value="F:hydrolase activity, hydrolyzing O-glycosyl compounds"/>
    <property type="evidence" value="ECO:0007669"/>
    <property type="project" value="InterPro"/>
</dbReference>
<organism evidence="9 10">
    <name type="scientific">Pedobacter ginsenosidimutans</name>
    <dbReference type="NCBI Taxonomy" id="687842"/>
    <lineage>
        <taxon>Bacteria</taxon>
        <taxon>Pseudomonadati</taxon>
        <taxon>Bacteroidota</taxon>
        <taxon>Sphingobacteriia</taxon>
        <taxon>Sphingobacteriales</taxon>
        <taxon>Sphingobacteriaceae</taxon>
        <taxon>Pedobacter</taxon>
    </lineage>
</organism>
<name>A0A0T5VNI4_9SPHI</name>